<evidence type="ECO:0000256" key="1">
    <source>
        <dbReference type="SAM" id="MobiDB-lite"/>
    </source>
</evidence>
<feature type="domain" description="AMP-dependent synthetase/ligase" evidence="2">
    <location>
        <begin position="13"/>
        <end position="380"/>
    </location>
</feature>
<sequence>MIRPRVIDRVLASAERVPERPALWVDGRTYSYRLLLHHAQRLAERLRAVEGPVCATVGERSLTAYCAPLACMLAGKVHVPLGASLPETRMADILQRTRPAALICDGPGAARLPGLLALLDGPLPVLSAEPDWAGPGTAGPAGPADAPAAPLDRDDADGASGLGVRDGDIAYVLFTSGSTGRPKGVAVGHDALCAYVDAMRARYPELDEQQRCTQFFEPTFDLSMHDMFVTWAAGACLYCVPRSALLMPTEFVAAHGLTVWFSVPSLAATLQRYGLLTPGALAGLRLALFCGEALPGPLARAWAAAAPQARCENLYGPTEATIACTAHRLRASDAEGGVVPIGRPLPDMELVVVRDDGARCVPGEVGELWLGGAQLAFGYWRDAAQTATRFVEARFDGLAATRWYRTGDLAAIDRQGVAHFRGRADRQVKLRGYRVELQEVEAHLRAACSDAGAAAEVAVVAVAAPGDEAPSGLAAFVVRTDFDPRAALAAMKARLPSYMVPTEFHRLDALPLNANGKVDYAALTALRAAEAPRRRRVETAGLEGGTE</sequence>
<evidence type="ECO:0000313" key="5">
    <source>
        <dbReference type="Proteomes" id="UP001595892"/>
    </source>
</evidence>
<dbReference type="InterPro" id="IPR010071">
    <property type="entry name" value="AA_adenyl_dom"/>
</dbReference>
<evidence type="ECO:0000259" key="2">
    <source>
        <dbReference type="Pfam" id="PF00501"/>
    </source>
</evidence>
<dbReference type="InterPro" id="IPR025110">
    <property type="entry name" value="AMP-bd_C"/>
</dbReference>
<feature type="domain" description="AMP-binding enzyme C-terminal" evidence="3">
    <location>
        <begin position="453"/>
        <end position="517"/>
    </location>
</feature>
<evidence type="ECO:0000259" key="3">
    <source>
        <dbReference type="Pfam" id="PF13193"/>
    </source>
</evidence>
<evidence type="ECO:0000313" key="4">
    <source>
        <dbReference type="EMBL" id="MFC4727652.1"/>
    </source>
</evidence>
<dbReference type="SUPFAM" id="SSF56801">
    <property type="entry name" value="Acetyl-CoA synthetase-like"/>
    <property type="match status" value="1"/>
</dbReference>
<dbReference type="NCBIfam" id="TIGR01733">
    <property type="entry name" value="AA-adenyl-dom"/>
    <property type="match status" value="1"/>
</dbReference>
<dbReference type="PROSITE" id="PS00455">
    <property type="entry name" value="AMP_BINDING"/>
    <property type="match status" value="1"/>
</dbReference>
<reference evidence="5" key="1">
    <citation type="journal article" date="2019" name="Int. J. Syst. Evol. Microbiol.">
        <title>The Global Catalogue of Microorganisms (GCM) 10K type strain sequencing project: providing services to taxonomists for standard genome sequencing and annotation.</title>
        <authorList>
            <consortium name="The Broad Institute Genomics Platform"/>
            <consortium name="The Broad Institute Genome Sequencing Center for Infectious Disease"/>
            <person name="Wu L."/>
            <person name="Ma J."/>
        </authorList>
    </citation>
    <scope>NUCLEOTIDE SEQUENCE [LARGE SCALE GENOMIC DNA]</scope>
    <source>
        <strain evidence="5">CGMCC 1.13574</strain>
    </source>
</reference>
<gene>
    <name evidence="4" type="ORF">ACFO3Q_05660</name>
</gene>
<organism evidence="4 5">
    <name type="scientific">Coralloluteibacterium thermophilum</name>
    <dbReference type="NCBI Taxonomy" id="2707049"/>
    <lineage>
        <taxon>Bacteria</taxon>
        <taxon>Pseudomonadati</taxon>
        <taxon>Pseudomonadota</taxon>
        <taxon>Gammaproteobacteria</taxon>
        <taxon>Lysobacterales</taxon>
        <taxon>Lysobacteraceae</taxon>
        <taxon>Coralloluteibacterium</taxon>
    </lineage>
</organism>
<dbReference type="Proteomes" id="UP001595892">
    <property type="component" value="Unassembled WGS sequence"/>
</dbReference>
<dbReference type="Pfam" id="PF13193">
    <property type="entry name" value="AMP-binding_C"/>
    <property type="match status" value="1"/>
</dbReference>
<keyword evidence="5" id="KW-1185">Reference proteome</keyword>
<dbReference type="EMBL" id="JBHSGG010000015">
    <property type="protein sequence ID" value="MFC4727652.1"/>
    <property type="molecule type" value="Genomic_DNA"/>
</dbReference>
<dbReference type="InterPro" id="IPR000873">
    <property type="entry name" value="AMP-dep_synth/lig_dom"/>
</dbReference>
<dbReference type="InterPro" id="IPR045851">
    <property type="entry name" value="AMP-bd_C_sf"/>
</dbReference>
<protein>
    <submittedName>
        <fullName evidence="4">Amino acid adenylation domain-containing protein</fullName>
    </submittedName>
</protein>
<feature type="region of interest" description="Disordered" evidence="1">
    <location>
        <begin position="129"/>
        <end position="157"/>
    </location>
</feature>
<dbReference type="PANTHER" id="PTHR45527:SF1">
    <property type="entry name" value="FATTY ACID SYNTHASE"/>
    <property type="match status" value="1"/>
</dbReference>
<comment type="caution">
    <text evidence="4">The sequence shown here is derived from an EMBL/GenBank/DDBJ whole genome shotgun (WGS) entry which is preliminary data.</text>
</comment>
<name>A0ABV9NH04_9GAMM</name>
<dbReference type="Gene3D" id="3.40.50.12780">
    <property type="entry name" value="N-terminal domain of ligase-like"/>
    <property type="match status" value="1"/>
</dbReference>
<proteinExistence type="predicted"/>
<accession>A0ABV9NH04</accession>
<dbReference type="InterPro" id="IPR042099">
    <property type="entry name" value="ANL_N_sf"/>
</dbReference>
<dbReference type="PANTHER" id="PTHR45527">
    <property type="entry name" value="NONRIBOSOMAL PEPTIDE SYNTHETASE"/>
    <property type="match status" value="1"/>
</dbReference>
<dbReference type="Pfam" id="PF00501">
    <property type="entry name" value="AMP-binding"/>
    <property type="match status" value="1"/>
</dbReference>
<dbReference type="InterPro" id="IPR020845">
    <property type="entry name" value="AMP-binding_CS"/>
</dbReference>
<dbReference type="RefSeq" id="WP_377003664.1">
    <property type="nucleotide sequence ID" value="NZ_JBHSGG010000015.1"/>
</dbReference>
<dbReference type="Gene3D" id="3.30.300.30">
    <property type="match status" value="1"/>
</dbReference>
<feature type="compositionally biased region" description="Low complexity" evidence="1">
    <location>
        <begin position="129"/>
        <end position="150"/>
    </location>
</feature>